<dbReference type="Pfam" id="PF00211">
    <property type="entry name" value="Guanylate_cyc"/>
    <property type="match status" value="1"/>
</dbReference>
<dbReference type="GO" id="GO:0005886">
    <property type="term" value="C:plasma membrane"/>
    <property type="evidence" value="ECO:0007669"/>
    <property type="project" value="UniProtKB-SubCell"/>
</dbReference>
<dbReference type="Gene3D" id="6.10.340.10">
    <property type="match status" value="1"/>
</dbReference>
<dbReference type="Proteomes" id="UP000621560">
    <property type="component" value="Unassembled WGS sequence"/>
</dbReference>
<gene>
    <name evidence="8" type="ORF">IDH44_22070</name>
</gene>
<evidence type="ECO:0000256" key="4">
    <source>
        <dbReference type="ARBA" id="ARBA00023136"/>
    </source>
</evidence>
<dbReference type="GO" id="GO:0035556">
    <property type="term" value="P:intracellular signal transduction"/>
    <property type="evidence" value="ECO:0007669"/>
    <property type="project" value="InterPro"/>
</dbReference>
<dbReference type="EMBL" id="JACXIZ010000047">
    <property type="protein sequence ID" value="MBD2847891.1"/>
    <property type="molecule type" value="Genomic_DNA"/>
</dbReference>
<comment type="subcellular location">
    <subcellularLocation>
        <location evidence="1">Cell membrane</location>
    </subcellularLocation>
</comment>
<dbReference type="InterPro" id="IPR011042">
    <property type="entry name" value="6-blade_b-propeller_TolB-like"/>
</dbReference>
<evidence type="ECO:0000256" key="2">
    <source>
        <dbReference type="ARBA" id="ARBA00005381"/>
    </source>
</evidence>
<evidence type="ECO:0000256" key="1">
    <source>
        <dbReference type="ARBA" id="ARBA00004236"/>
    </source>
</evidence>
<feature type="transmembrane region" description="Helical" evidence="5">
    <location>
        <begin position="339"/>
        <end position="363"/>
    </location>
</feature>
<feature type="transmembrane region" description="Helical" evidence="5">
    <location>
        <begin position="556"/>
        <end position="575"/>
    </location>
</feature>
<reference evidence="8" key="1">
    <citation type="submission" date="2020-09" db="EMBL/GenBank/DDBJ databases">
        <title>A novel bacterium of genus Paenibacillus, isolated from South China Sea.</title>
        <authorList>
            <person name="Huang H."/>
            <person name="Mo K."/>
            <person name="Hu Y."/>
        </authorList>
    </citation>
    <scope>NUCLEOTIDE SEQUENCE</scope>
    <source>
        <strain evidence="8">IB182496</strain>
    </source>
</reference>
<name>A0A927GU18_9BACL</name>
<dbReference type="SMART" id="SM00304">
    <property type="entry name" value="HAMP"/>
    <property type="match status" value="1"/>
</dbReference>
<dbReference type="GO" id="GO:0006171">
    <property type="term" value="P:cAMP biosynthetic process"/>
    <property type="evidence" value="ECO:0007669"/>
    <property type="project" value="TreeGrafter"/>
</dbReference>
<proteinExistence type="inferred from homology"/>
<dbReference type="InterPro" id="IPR003660">
    <property type="entry name" value="HAMP_dom"/>
</dbReference>
<accession>A0A927GU18</accession>
<feature type="domain" description="HAMP" evidence="7">
    <location>
        <begin position="572"/>
        <end position="624"/>
    </location>
</feature>
<dbReference type="RefSeq" id="WP_190920996.1">
    <property type="nucleotide sequence ID" value="NZ_JACXIZ010000047.1"/>
</dbReference>
<dbReference type="CDD" id="cd06225">
    <property type="entry name" value="HAMP"/>
    <property type="match status" value="1"/>
</dbReference>
<evidence type="ECO:0000313" key="8">
    <source>
        <dbReference type="EMBL" id="MBD2847891.1"/>
    </source>
</evidence>
<comment type="similarity">
    <text evidence="2">Belongs to the adenylyl cyclase class-3 family.</text>
</comment>
<evidence type="ECO:0000256" key="3">
    <source>
        <dbReference type="ARBA" id="ARBA00022475"/>
    </source>
</evidence>
<dbReference type="AlphaFoldDB" id="A0A927GU18"/>
<evidence type="ECO:0000259" key="7">
    <source>
        <dbReference type="PROSITE" id="PS50885"/>
    </source>
</evidence>
<protein>
    <submittedName>
        <fullName evidence="8">HAMP domain-containing protein</fullName>
    </submittedName>
</protein>
<keyword evidence="5" id="KW-1133">Transmembrane helix</keyword>
<evidence type="ECO:0000313" key="9">
    <source>
        <dbReference type="Proteomes" id="UP000621560"/>
    </source>
</evidence>
<dbReference type="SUPFAM" id="SSF158472">
    <property type="entry name" value="HAMP domain-like"/>
    <property type="match status" value="1"/>
</dbReference>
<keyword evidence="5" id="KW-0812">Transmembrane</keyword>
<feature type="transmembrane region" description="Helical" evidence="5">
    <location>
        <begin position="6"/>
        <end position="25"/>
    </location>
</feature>
<organism evidence="8 9">
    <name type="scientific">Paenibacillus sabuli</name>
    <dbReference type="NCBI Taxonomy" id="2772509"/>
    <lineage>
        <taxon>Bacteria</taxon>
        <taxon>Bacillati</taxon>
        <taxon>Bacillota</taxon>
        <taxon>Bacilli</taxon>
        <taxon>Bacillales</taxon>
        <taxon>Paenibacillaceae</taxon>
        <taxon>Paenibacillus</taxon>
    </lineage>
</organism>
<dbReference type="Pfam" id="PF00672">
    <property type="entry name" value="HAMP"/>
    <property type="match status" value="1"/>
</dbReference>
<sequence>MQSAKTKLLFVLLIAVAIGAGYYSVQMRDVLTRSPLSGGEPLVNLSATTVDGEGNTYVVAQSKQEVYSIRPDGTLRYRIGHEPDDSGNQMIFTDVAADREGRLYVLNTVLDPYGLYVLSEHILRYDASGVFDRQLFEWKGDGQSKRIGQVRALTVADSRLSFFISEAESVSLKLIDLRTGTIEQPYIFDLPADRYVSELYGREPGELYYTTKRGAIYEVDVQGESRLIYPLDGSDEMRKKFPERPHADAAGNMYVVDRSQNAIVRLAPGASSTELVVTNEALAEAAPDAESYDIQDFTLVQGGLQVVLPDRVLTFDGAGEVAASVTEAAYDGARMTQRALVWAALVAGVAALLALVGMFHVHVMQRRTSFFLKQSAAFIPLIVISMALLSNTIYNSFTDRLEEEMKRELSVLAQSGKHIIEGDRLERLTSPNDYMNEDYQAIKSRMSFLFEGDSDRRGLYSTLYKYDDGKLYIIADDDDSVNMFKPFPVNEENLLVVEQGRVIAGSWTDSTGEWTYAIAPVTNSAGEVVGIYETGRDMNVLARDNQKIMLSIIRNIVLMTAAILLVFLITTYFMMASLRKLRKSVMDIANGNWDAEVKIRTRDEVADLSEQFNLMVRHIRQYIKDITAFSEASYRFVPQQFFKYLGKRGILDIHLGDQVQRNMVLMVTKIRAFELMSKRLTPKENFNFMNAFLSRFGPIVRQEEGLISSYMGAGFMSLYPRNSEDAVQAAIRIRKELAAYNEHRARDGYQPVDIGVAIHKGPLMLGIVGEETRMEGNVISDDVNLTAMLEEMSANLGVSVLVTRTVMDAMREPERFQFRTLGRIRVEGKGEAMELYDVYEGDDESIRAAKHKTKPLFEQGISLYQQGRFFDAREAFIEVIKRNRQDQAAKLYFYLCDEYYQRGTSADWNGTLAVS</sequence>
<evidence type="ECO:0000259" key="6">
    <source>
        <dbReference type="PROSITE" id="PS50125"/>
    </source>
</evidence>
<evidence type="ECO:0000256" key="5">
    <source>
        <dbReference type="SAM" id="Phobius"/>
    </source>
</evidence>
<feature type="transmembrane region" description="Helical" evidence="5">
    <location>
        <begin position="375"/>
        <end position="397"/>
    </location>
</feature>
<dbReference type="InterPro" id="IPR029787">
    <property type="entry name" value="Nucleotide_cyclase"/>
</dbReference>
<dbReference type="PROSITE" id="PS50125">
    <property type="entry name" value="GUANYLATE_CYCLASE_2"/>
    <property type="match status" value="1"/>
</dbReference>
<dbReference type="CDD" id="cd07302">
    <property type="entry name" value="CHD"/>
    <property type="match status" value="1"/>
</dbReference>
<dbReference type="PANTHER" id="PTHR43081">
    <property type="entry name" value="ADENYLATE CYCLASE, TERMINAL-DIFFERENTIATION SPECIFIC-RELATED"/>
    <property type="match status" value="1"/>
</dbReference>
<dbReference type="SMART" id="SM00044">
    <property type="entry name" value="CYCc"/>
    <property type="match status" value="1"/>
</dbReference>
<keyword evidence="3" id="KW-1003">Cell membrane</keyword>
<dbReference type="GO" id="GO:0004016">
    <property type="term" value="F:adenylate cyclase activity"/>
    <property type="evidence" value="ECO:0007669"/>
    <property type="project" value="UniProtKB-ARBA"/>
</dbReference>
<dbReference type="PANTHER" id="PTHR43081:SF1">
    <property type="entry name" value="ADENYLATE CYCLASE, TERMINAL-DIFFERENTIATION SPECIFIC"/>
    <property type="match status" value="1"/>
</dbReference>
<dbReference type="SUPFAM" id="SSF55073">
    <property type="entry name" value="Nucleotide cyclase"/>
    <property type="match status" value="1"/>
</dbReference>
<keyword evidence="4 5" id="KW-0472">Membrane</keyword>
<dbReference type="Gene3D" id="3.30.70.1230">
    <property type="entry name" value="Nucleotide cyclase"/>
    <property type="match status" value="1"/>
</dbReference>
<dbReference type="PROSITE" id="PS50885">
    <property type="entry name" value="HAMP"/>
    <property type="match status" value="1"/>
</dbReference>
<keyword evidence="9" id="KW-1185">Reference proteome</keyword>
<dbReference type="Gene3D" id="2.120.10.30">
    <property type="entry name" value="TolB, C-terminal domain"/>
    <property type="match status" value="1"/>
</dbReference>
<dbReference type="InterPro" id="IPR001054">
    <property type="entry name" value="A/G_cyclase"/>
</dbReference>
<dbReference type="InterPro" id="IPR050697">
    <property type="entry name" value="Adenylyl/Guanylyl_Cyclase_3/4"/>
</dbReference>
<feature type="domain" description="Guanylate cyclase" evidence="6">
    <location>
        <begin position="664"/>
        <end position="790"/>
    </location>
</feature>
<comment type="caution">
    <text evidence="8">The sequence shown here is derived from an EMBL/GenBank/DDBJ whole genome shotgun (WGS) entry which is preliminary data.</text>
</comment>
<dbReference type="SUPFAM" id="SSF63829">
    <property type="entry name" value="Calcium-dependent phosphotriesterase"/>
    <property type="match status" value="1"/>
</dbReference>